<dbReference type="SMART" id="SM00267">
    <property type="entry name" value="GGDEF"/>
    <property type="match status" value="1"/>
</dbReference>
<keyword evidence="8" id="KW-1185">Reference proteome</keyword>
<dbReference type="InterPro" id="IPR011006">
    <property type="entry name" value="CheY-like_superfamily"/>
</dbReference>
<protein>
    <recommendedName>
        <fullName evidence="1">cyclic-guanylate-specific phosphodiesterase</fullName>
        <ecNumber evidence="1">3.1.4.52</ecNumber>
    </recommendedName>
</protein>
<feature type="domain" description="Response regulatory" evidence="4">
    <location>
        <begin position="10"/>
        <end position="166"/>
    </location>
</feature>
<dbReference type="InterPro" id="IPR035919">
    <property type="entry name" value="EAL_sf"/>
</dbReference>
<dbReference type="EC" id="3.1.4.52" evidence="1"/>
<proteinExistence type="predicted"/>
<name>A0A2Z2P9K9_9GAMM</name>
<dbReference type="GO" id="GO:0071111">
    <property type="term" value="F:cyclic-guanylate-specific phosphodiesterase activity"/>
    <property type="evidence" value="ECO:0007669"/>
    <property type="project" value="UniProtKB-EC"/>
</dbReference>
<dbReference type="Gene3D" id="3.20.20.450">
    <property type="entry name" value="EAL domain"/>
    <property type="match status" value="1"/>
</dbReference>
<dbReference type="Pfam" id="PF00990">
    <property type="entry name" value="GGDEF"/>
    <property type="match status" value="1"/>
</dbReference>
<dbReference type="PROSITE" id="PS50883">
    <property type="entry name" value="EAL"/>
    <property type="match status" value="1"/>
</dbReference>
<sequence length="625" mass="68981">MSESEPAVIRVLIADDEPAVLEAYRDILCSPTAPCNAEIGDLRSRLFSASAESIGTVAPAIASHQFELTCVADAVSAVQAVADSIVSGLPFSLVYLDMRMPPGKDGAWAAVEIRKLDERIDIVISTAYSDVDPMALSQKVLPAAKMFYVQKPFHPHEIRQLALAIGEKRQAEDRIWRLAYYDGLTGLPNRELFLKQLHDAIQQSTLKEQSLAVLFLDLNGFKRINDTLGHDAGDDVLRETAKRLNAVLRAGEHPTDSIDSNRVTGTVARLGGDEFTVLIEYLAGPEEAIGVAQRVLETLSQPMIIGEHKLFSIPSIGIASFPGDASDSAGLLKCADMAMYFSKRSLSQEPQHFNETMSKAAVSRLKRENALREALNNDELSLHYQPQLHLISNELIGFEVLLRWHNPYLGEVAPDDFIPIAEENGLIIPIGEWVLRTACLQAKQWIDNGLHLDRIAVNVSIVQFALPDFPKMVQAILTETGLEPEVLELELTESVLMHQVDTAVHTFKQLKIIGVQLAIDDFGTGYSSLNYLKQFPIDRLKIDRSFTSAILSDTNDQAIADAVIAMAGRMNVQVTAEGVESIEQLQFLREAQCDAVQGFHICHPMKVVDAEQYLKALPNRRQDAA</sequence>
<keyword evidence="2" id="KW-0973">c-di-GMP</keyword>
<evidence type="ECO:0000313" key="7">
    <source>
        <dbReference type="EMBL" id="ASJ76574.1"/>
    </source>
</evidence>
<dbReference type="GO" id="GO:0000160">
    <property type="term" value="P:phosphorelay signal transduction system"/>
    <property type="evidence" value="ECO:0007669"/>
    <property type="project" value="InterPro"/>
</dbReference>
<dbReference type="InterPro" id="IPR001633">
    <property type="entry name" value="EAL_dom"/>
</dbReference>
<dbReference type="Gene3D" id="3.40.50.2300">
    <property type="match status" value="1"/>
</dbReference>
<dbReference type="NCBIfam" id="TIGR00254">
    <property type="entry name" value="GGDEF"/>
    <property type="match status" value="1"/>
</dbReference>
<dbReference type="InterPro" id="IPR029787">
    <property type="entry name" value="Nucleotide_cyclase"/>
</dbReference>
<dbReference type="InterPro" id="IPR043128">
    <property type="entry name" value="Rev_trsase/Diguanyl_cyclase"/>
</dbReference>
<dbReference type="InterPro" id="IPR000160">
    <property type="entry name" value="GGDEF_dom"/>
</dbReference>
<dbReference type="InterPro" id="IPR052155">
    <property type="entry name" value="Biofilm_reg_signaling"/>
</dbReference>
<dbReference type="SUPFAM" id="SSF141868">
    <property type="entry name" value="EAL domain-like"/>
    <property type="match status" value="1"/>
</dbReference>
<dbReference type="Proteomes" id="UP000250079">
    <property type="component" value="Chromosome"/>
</dbReference>
<accession>A0A2Z2P9K9</accession>
<dbReference type="EMBL" id="CP018632">
    <property type="protein sequence ID" value="ASJ76574.1"/>
    <property type="molecule type" value="Genomic_DNA"/>
</dbReference>
<evidence type="ECO:0000259" key="4">
    <source>
        <dbReference type="PROSITE" id="PS50110"/>
    </source>
</evidence>
<evidence type="ECO:0000259" key="6">
    <source>
        <dbReference type="PROSITE" id="PS50887"/>
    </source>
</evidence>
<dbReference type="PROSITE" id="PS50887">
    <property type="entry name" value="GGDEF"/>
    <property type="match status" value="1"/>
</dbReference>
<dbReference type="CDD" id="cd01948">
    <property type="entry name" value="EAL"/>
    <property type="match status" value="1"/>
</dbReference>
<dbReference type="PROSITE" id="PS50110">
    <property type="entry name" value="RESPONSE_REGULATORY"/>
    <property type="match status" value="1"/>
</dbReference>
<organism evidence="7 8">
    <name type="scientific">Granulosicoccus antarcticus IMCC3135</name>
    <dbReference type="NCBI Taxonomy" id="1192854"/>
    <lineage>
        <taxon>Bacteria</taxon>
        <taxon>Pseudomonadati</taxon>
        <taxon>Pseudomonadota</taxon>
        <taxon>Gammaproteobacteria</taxon>
        <taxon>Chromatiales</taxon>
        <taxon>Granulosicoccaceae</taxon>
        <taxon>Granulosicoccus</taxon>
    </lineage>
</organism>
<dbReference type="Pfam" id="PF00563">
    <property type="entry name" value="EAL"/>
    <property type="match status" value="1"/>
</dbReference>
<dbReference type="PANTHER" id="PTHR44757:SF2">
    <property type="entry name" value="BIOFILM ARCHITECTURE MAINTENANCE PROTEIN MBAA"/>
    <property type="match status" value="1"/>
</dbReference>
<feature type="domain" description="GGDEF" evidence="6">
    <location>
        <begin position="209"/>
        <end position="355"/>
    </location>
</feature>
<dbReference type="SUPFAM" id="SSF55073">
    <property type="entry name" value="Nucleotide cyclase"/>
    <property type="match status" value="1"/>
</dbReference>
<feature type="domain" description="EAL" evidence="5">
    <location>
        <begin position="364"/>
        <end position="618"/>
    </location>
</feature>
<feature type="modified residue" description="4-aspartylphosphate" evidence="3">
    <location>
        <position position="97"/>
    </location>
</feature>
<evidence type="ECO:0000256" key="2">
    <source>
        <dbReference type="ARBA" id="ARBA00022636"/>
    </source>
</evidence>
<gene>
    <name evidence="7" type="ORF">IMCC3135_32645</name>
</gene>
<evidence type="ECO:0000259" key="5">
    <source>
        <dbReference type="PROSITE" id="PS50883"/>
    </source>
</evidence>
<dbReference type="KEGG" id="gai:IMCC3135_32645"/>
<dbReference type="FunFam" id="3.20.20.450:FF:000001">
    <property type="entry name" value="Cyclic di-GMP phosphodiesterase yahA"/>
    <property type="match status" value="1"/>
</dbReference>
<evidence type="ECO:0000256" key="1">
    <source>
        <dbReference type="ARBA" id="ARBA00012282"/>
    </source>
</evidence>
<dbReference type="OrthoDB" id="9176779at2"/>
<evidence type="ECO:0000313" key="8">
    <source>
        <dbReference type="Proteomes" id="UP000250079"/>
    </source>
</evidence>
<dbReference type="AlphaFoldDB" id="A0A2Z2P9K9"/>
<dbReference type="SUPFAM" id="SSF52172">
    <property type="entry name" value="CheY-like"/>
    <property type="match status" value="1"/>
</dbReference>
<evidence type="ECO:0000256" key="3">
    <source>
        <dbReference type="PROSITE-ProRule" id="PRU00169"/>
    </source>
</evidence>
<dbReference type="Gene3D" id="3.30.70.270">
    <property type="match status" value="1"/>
</dbReference>
<reference evidence="7 8" key="1">
    <citation type="submission" date="2016-12" db="EMBL/GenBank/DDBJ databases">
        <authorList>
            <person name="Song W.-J."/>
            <person name="Kurnit D.M."/>
        </authorList>
    </citation>
    <scope>NUCLEOTIDE SEQUENCE [LARGE SCALE GENOMIC DNA]</scope>
    <source>
        <strain evidence="7 8">IMCC3135</strain>
    </source>
</reference>
<dbReference type="SMART" id="SM00052">
    <property type="entry name" value="EAL"/>
    <property type="match status" value="1"/>
</dbReference>
<dbReference type="CDD" id="cd01949">
    <property type="entry name" value="GGDEF"/>
    <property type="match status" value="1"/>
</dbReference>
<dbReference type="RefSeq" id="WP_088921335.1">
    <property type="nucleotide sequence ID" value="NZ_CP018632.1"/>
</dbReference>
<dbReference type="InterPro" id="IPR001789">
    <property type="entry name" value="Sig_transdc_resp-reg_receiver"/>
</dbReference>
<keyword evidence="3" id="KW-0597">Phosphoprotein</keyword>
<dbReference type="PANTHER" id="PTHR44757">
    <property type="entry name" value="DIGUANYLATE CYCLASE DGCP"/>
    <property type="match status" value="1"/>
</dbReference>